<gene>
    <name evidence="2" type="ORF">V1264_005167</name>
</gene>
<evidence type="ECO:0000313" key="3">
    <source>
        <dbReference type="Proteomes" id="UP001374579"/>
    </source>
</evidence>
<reference evidence="2 3" key="1">
    <citation type="submission" date="2024-02" db="EMBL/GenBank/DDBJ databases">
        <title>Chromosome-scale genome assembly of the rough periwinkle Littorina saxatilis.</title>
        <authorList>
            <person name="De Jode A."/>
            <person name="Faria R."/>
            <person name="Formenti G."/>
            <person name="Sims Y."/>
            <person name="Smith T.P."/>
            <person name="Tracey A."/>
            <person name="Wood J.M.D."/>
            <person name="Zagrodzka Z.B."/>
            <person name="Johannesson K."/>
            <person name="Butlin R.K."/>
            <person name="Leder E.H."/>
        </authorList>
    </citation>
    <scope>NUCLEOTIDE SEQUENCE [LARGE SCALE GENOMIC DNA]</scope>
    <source>
        <strain evidence="2">Snail1</strain>
        <tissue evidence="2">Muscle</tissue>
    </source>
</reference>
<name>A0AAN9AZ64_9CAEN</name>
<keyword evidence="3" id="KW-1185">Reference proteome</keyword>
<evidence type="ECO:0000256" key="1">
    <source>
        <dbReference type="SAM" id="SignalP"/>
    </source>
</evidence>
<dbReference type="EMBL" id="JBAMIC010000014">
    <property type="protein sequence ID" value="KAK7095802.1"/>
    <property type="molecule type" value="Genomic_DNA"/>
</dbReference>
<organism evidence="2 3">
    <name type="scientific">Littorina saxatilis</name>
    <dbReference type="NCBI Taxonomy" id="31220"/>
    <lineage>
        <taxon>Eukaryota</taxon>
        <taxon>Metazoa</taxon>
        <taxon>Spiralia</taxon>
        <taxon>Lophotrochozoa</taxon>
        <taxon>Mollusca</taxon>
        <taxon>Gastropoda</taxon>
        <taxon>Caenogastropoda</taxon>
        <taxon>Littorinimorpha</taxon>
        <taxon>Littorinoidea</taxon>
        <taxon>Littorinidae</taxon>
        <taxon>Littorina</taxon>
    </lineage>
</organism>
<dbReference type="AlphaFoldDB" id="A0AAN9AZ64"/>
<evidence type="ECO:0000313" key="2">
    <source>
        <dbReference type="EMBL" id="KAK7095802.1"/>
    </source>
</evidence>
<sequence length="85" mass="10144">MVSARCLFLFLLLILIAGSNVILSDDRVYHTSKQNTPLEKLNRRTRDMHLRPILKQTRRGSELEEMHREEKFFAEVKNAMKEWGW</sequence>
<feature type="chain" id="PRO_5043014109" evidence="1">
    <location>
        <begin position="25"/>
        <end position="85"/>
    </location>
</feature>
<feature type="signal peptide" evidence="1">
    <location>
        <begin position="1"/>
        <end position="24"/>
    </location>
</feature>
<protein>
    <submittedName>
        <fullName evidence="2">Uncharacterized protein</fullName>
    </submittedName>
</protein>
<accession>A0AAN9AZ64</accession>
<comment type="caution">
    <text evidence="2">The sequence shown here is derived from an EMBL/GenBank/DDBJ whole genome shotgun (WGS) entry which is preliminary data.</text>
</comment>
<dbReference type="Proteomes" id="UP001374579">
    <property type="component" value="Unassembled WGS sequence"/>
</dbReference>
<proteinExistence type="predicted"/>
<keyword evidence="1" id="KW-0732">Signal</keyword>